<dbReference type="AlphaFoldDB" id="A0A7C4AGM9"/>
<dbReference type="EMBL" id="DSRP01000350">
    <property type="protein sequence ID" value="HGG92307.1"/>
    <property type="molecule type" value="Genomic_DNA"/>
</dbReference>
<accession>A0A7C4AGM9</accession>
<reference evidence="1" key="1">
    <citation type="journal article" date="2020" name="mSystems">
        <title>Genome- and Community-Level Interaction Insights into Carbon Utilization and Element Cycling Functions of Hydrothermarchaeota in Hydrothermal Sediment.</title>
        <authorList>
            <person name="Zhou Z."/>
            <person name="Liu Y."/>
            <person name="Xu W."/>
            <person name="Pan J."/>
            <person name="Luo Z.H."/>
            <person name="Li M."/>
        </authorList>
    </citation>
    <scope>NUCLEOTIDE SEQUENCE [LARGE SCALE GENOMIC DNA]</scope>
    <source>
        <strain evidence="1">SpSt-413</strain>
    </source>
</reference>
<organism evidence="1">
    <name type="scientific">Fundidesulfovibrio putealis</name>
    <dbReference type="NCBI Taxonomy" id="270496"/>
    <lineage>
        <taxon>Bacteria</taxon>
        <taxon>Pseudomonadati</taxon>
        <taxon>Thermodesulfobacteriota</taxon>
        <taxon>Desulfovibrionia</taxon>
        <taxon>Desulfovibrionales</taxon>
        <taxon>Desulfovibrionaceae</taxon>
        <taxon>Fundidesulfovibrio</taxon>
    </lineage>
</organism>
<dbReference type="InterPro" id="IPR009241">
    <property type="entry name" value="HigB-like"/>
</dbReference>
<evidence type="ECO:0000313" key="1">
    <source>
        <dbReference type="EMBL" id="HGG92307.1"/>
    </source>
</evidence>
<comment type="caution">
    <text evidence="1">The sequence shown here is derived from an EMBL/GenBank/DDBJ whole genome shotgun (WGS) entry which is preliminary data.</text>
</comment>
<name>A0A7C4AGM9_9BACT</name>
<proteinExistence type="predicted"/>
<gene>
    <name evidence="1" type="ORF">ENR59_05070</name>
</gene>
<sequence length="121" mass="14146">MAWEVEYTDEFAVWWDTLDDVRREDVAAHVGELERLGPRLPFPYSSGVKSSRHAHMRELRVQSGGHPLRVFYAFDPRRAAILLLGGDKTGDDLFYQRMVPQVDTLYDIHLEELRKENHHGR</sequence>
<dbReference type="Pfam" id="PF05973">
    <property type="entry name" value="Gp49"/>
    <property type="match status" value="1"/>
</dbReference>
<protein>
    <submittedName>
        <fullName evidence="1">Addiction module toxin RelE</fullName>
    </submittedName>
</protein>